<evidence type="ECO:0000313" key="2">
    <source>
        <dbReference type="Proteomes" id="UP000716291"/>
    </source>
</evidence>
<keyword evidence="2" id="KW-1185">Reference proteome</keyword>
<sequence length="227" mass="25729">MDAPALDAQCVALVKQNLEHMPERFVTCISTLRSLVTNKVGVRYEALQVLLDLCVHPYDKMRRTSIVAVKKWNVDQEDIDARVEAYSIRVLHQLTEEAKEEEGWTEKEVVRHAELYFVLCTKKPSLLKELFSVYTQSSETVQEAIRAHIVNMIKSIGMKSSDLISLLRECPEGTESLVIRIIAILCESKPPTREIMATVESLSTERSVDVQSLEPILAGHSLNHKKQ</sequence>
<comment type="caution">
    <text evidence="1">The sequence shown here is derived from an EMBL/GenBank/DDBJ whole genome shotgun (WGS) entry which is preliminary data.</text>
</comment>
<dbReference type="PANTHER" id="PTHR15245:SF20">
    <property type="entry name" value="SYMPLEKIN"/>
    <property type="match status" value="1"/>
</dbReference>
<dbReference type="EMBL" id="JAANQT010004780">
    <property type="protein sequence ID" value="KAG1297161.1"/>
    <property type="molecule type" value="Genomic_DNA"/>
</dbReference>
<organism evidence="1 2">
    <name type="scientific">Rhizopus oryzae</name>
    <name type="common">Mucormycosis agent</name>
    <name type="synonym">Rhizopus arrhizus var. delemar</name>
    <dbReference type="NCBI Taxonomy" id="64495"/>
    <lineage>
        <taxon>Eukaryota</taxon>
        <taxon>Fungi</taxon>
        <taxon>Fungi incertae sedis</taxon>
        <taxon>Mucoromycota</taxon>
        <taxon>Mucoromycotina</taxon>
        <taxon>Mucoromycetes</taxon>
        <taxon>Mucorales</taxon>
        <taxon>Mucorineae</taxon>
        <taxon>Rhizopodaceae</taxon>
        <taxon>Rhizopus</taxon>
    </lineage>
</organism>
<reference evidence="1" key="1">
    <citation type="journal article" date="2020" name="Microb. Genom.">
        <title>Genetic diversity of clinical and environmental Mucorales isolates obtained from an investigation of mucormycosis cases among solid organ transplant recipients.</title>
        <authorList>
            <person name="Nguyen M.H."/>
            <person name="Kaul D."/>
            <person name="Muto C."/>
            <person name="Cheng S.J."/>
            <person name="Richter R.A."/>
            <person name="Bruno V.M."/>
            <person name="Liu G."/>
            <person name="Beyhan S."/>
            <person name="Sundermann A.J."/>
            <person name="Mounaud S."/>
            <person name="Pasculle A.W."/>
            <person name="Nierman W.C."/>
            <person name="Driscoll E."/>
            <person name="Cumbie R."/>
            <person name="Clancy C.J."/>
            <person name="Dupont C.L."/>
        </authorList>
    </citation>
    <scope>NUCLEOTIDE SEQUENCE</scope>
    <source>
        <strain evidence="1">GL11</strain>
    </source>
</reference>
<dbReference type="InterPro" id="IPR021850">
    <property type="entry name" value="Symplekin/Pta1"/>
</dbReference>
<proteinExistence type="predicted"/>
<gene>
    <name evidence="1" type="ORF">G6F64_013092</name>
</gene>
<dbReference type="Proteomes" id="UP000716291">
    <property type="component" value="Unassembled WGS sequence"/>
</dbReference>
<dbReference type="GO" id="GO:0005847">
    <property type="term" value="C:mRNA cleavage and polyadenylation specificity factor complex"/>
    <property type="evidence" value="ECO:0007669"/>
    <property type="project" value="TreeGrafter"/>
</dbReference>
<dbReference type="AlphaFoldDB" id="A0A9P6WW65"/>
<accession>A0A9P6WW65</accession>
<protein>
    <submittedName>
        <fullName evidence="1">Uncharacterized protein</fullName>
    </submittedName>
</protein>
<dbReference type="PANTHER" id="PTHR15245">
    <property type="entry name" value="SYMPLEKIN-RELATED"/>
    <property type="match status" value="1"/>
</dbReference>
<name>A0A9P6WW65_RHIOR</name>
<evidence type="ECO:0000313" key="1">
    <source>
        <dbReference type="EMBL" id="KAG1297161.1"/>
    </source>
</evidence>